<evidence type="ECO:0000256" key="5">
    <source>
        <dbReference type="ARBA" id="ARBA00075107"/>
    </source>
</evidence>
<feature type="domain" description="PID" evidence="8">
    <location>
        <begin position="29"/>
        <end position="181"/>
    </location>
</feature>
<evidence type="ECO:0000256" key="6">
    <source>
        <dbReference type="SAM" id="Coils"/>
    </source>
</evidence>
<dbReference type="SMART" id="SM00462">
    <property type="entry name" value="PTB"/>
    <property type="match status" value="1"/>
</dbReference>
<comment type="function">
    <text evidence="2">Adapter protein involved in neuronal nitric-oxide (NO) synthesis regulation via its association with nNOS/NOS1. The complex formed with NOS1 and synapsins is necessary for specific NO and synapsin functions at a presynaptic level. Mediates an indirect interaction between NOS1 and RASD1 leading to enhance the ability of NOS1 to activate RASD1. Competes with DLG4 for interaction with NOS1, possibly affecting NOS1 activity by regulating the interaction between NOS1 and DLG4. In kidney podocytes, plays a role in podosomes and filopodia formation through CDC42 activation.</text>
</comment>
<dbReference type="InterPro" id="IPR051133">
    <property type="entry name" value="Adapter_Engulfment-Domain"/>
</dbReference>
<reference evidence="9 10" key="1">
    <citation type="submission" date="2020-10" db="EMBL/GenBank/DDBJ databases">
        <title>Pygocentrus nattereri (red-bellied piranha) genome, fPygNat1, primary haplotype.</title>
        <authorList>
            <person name="Myers G."/>
            <person name="Meyer A."/>
            <person name="Karagic N."/>
            <person name="Pippel M."/>
            <person name="Winkler S."/>
            <person name="Tracey A."/>
            <person name="Wood J."/>
            <person name="Formenti G."/>
            <person name="Howe K."/>
            <person name="Fedrigo O."/>
            <person name="Jarvis E.D."/>
        </authorList>
    </citation>
    <scope>NUCLEOTIDE SEQUENCE [LARGE SCALE GENOMIC DNA]</scope>
</reference>
<evidence type="ECO:0000256" key="7">
    <source>
        <dbReference type="SAM" id="MobiDB-lite"/>
    </source>
</evidence>
<dbReference type="Proteomes" id="UP001501920">
    <property type="component" value="Chromosome 2"/>
</dbReference>
<evidence type="ECO:0000313" key="9">
    <source>
        <dbReference type="Ensembl" id="ENSPNAP00000055904.1"/>
    </source>
</evidence>
<keyword evidence="1 6" id="KW-0175">Coiled coil</keyword>
<dbReference type="PANTHER" id="PTHR11232">
    <property type="entry name" value="PHOSPHOTYROSINE INTERACTION DOMAIN-CONTAINING FAMILY MEMBER"/>
    <property type="match status" value="1"/>
</dbReference>
<evidence type="ECO:0000313" key="10">
    <source>
        <dbReference type="Proteomes" id="UP001501920"/>
    </source>
</evidence>
<dbReference type="SUPFAM" id="SSF50729">
    <property type="entry name" value="PH domain-like"/>
    <property type="match status" value="1"/>
</dbReference>
<dbReference type="GO" id="GO:0050998">
    <property type="term" value="F:nitric-oxide synthase binding"/>
    <property type="evidence" value="ECO:0007669"/>
    <property type="project" value="TreeGrafter"/>
</dbReference>
<sequence length="449" mass="50581">MPEKTKYNLVDDTLDPRVPVDNDDIFQYGITFDVKFVGSLDVVRPKSRLEILAAMRRIRYEFKVKNIKKTKVSLVIAVDGVKVVLRKKKKPIIQKTCHLISSSLVICTDVIYFLPYRIFYVSHDSQDLKIFSYIARDKKNNVFRCNVFKSKRKSQAMRIVRTIGQAFEVCHKQSLDSVDGECTFTGVTDSGLFTSCFARTSFTFSHFHIFNCCSLAAFEGQNTHFVSCHLQVASEDLLLEIEPSRLASPLSDSLTVSHQVQLLQRHLQQQEQKNQAASAQAVLLQQQLSVESRARAEAQVRVEQLLQQNSELLQHLSLLVKHIQELELRSHSTSSMGSQDSLLEIALRANISPDPPRTSSPQVMVPREPGLAKLDSSFCFFPGPPTQEKKKEQDRDSGQGHDEEQLAEGSPTGGQFFSTLETPGFRESGIASGYESNTDESDDRDSWGQ</sequence>
<dbReference type="Ensembl" id="ENSPNAT00000075507.1">
    <property type="protein sequence ID" value="ENSPNAP00000055904.1"/>
    <property type="gene ID" value="ENSPNAG00000035523.1"/>
</dbReference>
<keyword evidence="10" id="KW-1185">Reference proteome</keyword>
<dbReference type="FunFam" id="2.30.29.30:FF:000124">
    <property type="entry name" value="carboxyl-terminal PDZ ligand of neuronal nitric oxide synthase protein-like"/>
    <property type="match status" value="1"/>
</dbReference>
<dbReference type="Gene3D" id="2.30.29.30">
    <property type="entry name" value="Pleckstrin-homology domain (PH domain)/Phosphotyrosine-binding domain (PTB)"/>
    <property type="match status" value="1"/>
</dbReference>
<dbReference type="InterPro" id="IPR006020">
    <property type="entry name" value="PTB/PI_dom"/>
</dbReference>
<evidence type="ECO:0000256" key="4">
    <source>
        <dbReference type="ARBA" id="ARBA00075003"/>
    </source>
</evidence>
<feature type="region of interest" description="Disordered" evidence="7">
    <location>
        <begin position="374"/>
        <end position="449"/>
    </location>
</feature>
<dbReference type="Pfam" id="PF00640">
    <property type="entry name" value="PID"/>
    <property type="match status" value="1"/>
</dbReference>
<dbReference type="InterPro" id="IPR011993">
    <property type="entry name" value="PH-like_dom_sf"/>
</dbReference>
<evidence type="ECO:0000256" key="1">
    <source>
        <dbReference type="ARBA" id="ARBA00023054"/>
    </source>
</evidence>
<proteinExistence type="predicted"/>
<dbReference type="AlphaFoldDB" id="A0AAR2K0D3"/>
<reference evidence="9" key="2">
    <citation type="submission" date="2025-08" db="UniProtKB">
        <authorList>
            <consortium name="Ensembl"/>
        </authorList>
    </citation>
    <scope>IDENTIFICATION</scope>
</reference>
<protein>
    <recommendedName>
        <fullName evidence="3">Carboxyl-terminal PDZ ligand of neuronal nitric oxide synthase protein</fullName>
    </recommendedName>
    <alternativeName>
        <fullName evidence="5">C-terminal PDZ ligand of neuronal nitric oxide synthase protein</fullName>
    </alternativeName>
    <alternativeName>
        <fullName evidence="4">Nitric oxide synthase 1 adaptor protein</fullName>
    </alternativeName>
</protein>
<feature type="compositionally biased region" description="Basic and acidic residues" evidence="7">
    <location>
        <begin position="387"/>
        <end position="404"/>
    </location>
</feature>
<organism evidence="9 10">
    <name type="scientific">Pygocentrus nattereri</name>
    <name type="common">Red-bellied piranha</name>
    <dbReference type="NCBI Taxonomy" id="42514"/>
    <lineage>
        <taxon>Eukaryota</taxon>
        <taxon>Metazoa</taxon>
        <taxon>Chordata</taxon>
        <taxon>Craniata</taxon>
        <taxon>Vertebrata</taxon>
        <taxon>Euteleostomi</taxon>
        <taxon>Actinopterygii</taxon>
        <taxon>Neopterygii</taxon>
        <taxon>Teleostei</taxon>
        <taxon>Ostariophysi</taxon>
        <taxon>Characiformes</taxon>
        <taxon>Characoidei</taxon>
        <taxon>Pygocentrus</taxon>
    </lineage>
</organism>
<dbReference type="GeneTree" id="ENSGT00510000046975"/>
<reference evidence="9" key="3">
    <citation type="submission" date="2025-09" db="UniProtKB">
        <authorList>
            <consortium name="Ensembl"/>
        </authorList>
    </citation>
    <scope>IDENTIFICATION</scope>
</reference>
<evidence type="ECO:0000259" key="8">
    <source>
        <dbReference type="PROSITE" id="PS01179"/>
    </source>
</evidence>
<accession>A0AAR2K0D3</accession>
<dbReference type="PANTHER" id="PTHR11232:SF76">
    <property type="entry name" value="CARBOXYL-TERMINAL PDZ LIGAND OF NEURONAL NITRIC OXIDE SYNTHASE PROTEIN"/>
    <property type="match status" value="1"/>
</dbReference>
<evidence type="ECO:0000256" key="2">
    <source>
        <dbReference type="ARBA" id="ARBA00054402"/>
    </source>
</evidence>
<feature type="coiled-coil region" evidence="6">
    <location>
        <begin position="260"/>
        <end position="315"/>
    </location>
</feature>
<name>A0AAR2K0D3_PYGNA</name>
<evidence type="ECO:0000256" key="3">
    <source>
        <dbReference type="ARBA" id="ARBA00067706"/>
    </source>
</evidence>
<dbReference type="PROSITE" id="PS01179">
    <property type="entry name" value="PID"/>
    <property type="match status" value="1"/>
</dbReference>